<feature type="chain" id="PRO_5005553782" description="Lipoprotein" evidence="2">
    <location>
        <begin position="19"/>
        <end position="197"/>
    </location>
</feature>
<comment type="caution">
    <text evidence="3">The sequence shown here is derived from an EMBL/GenBank/DDBJ whole genome shotgun (WGS) entry which is preliminary data.</text>
</comment>
<feature type="signal peptide" evidence="2">
    <location>
        <begin position="1"/>
        <end position="18"/>
    </location>
</feature>
<protein>
    <recommendedName>
        <fullName evidence="5">Lipoprotein</fullName>
    </recommendedName>
</protein>
<dbReference type="AlphaFoldDB" id="A0A0L1JN91"/>
<evidence type="ECO:0000256" key="2">
    <source>
        <dbReference type="SAM" id="SignalP"/>
    </source>
</evidence>
<sequence>MRRVLILLTLLTGLAACASGNDLDEAPVALGNFALGHNVAVAVDPKSSALSRKVENEVLTDAMKAAVDARFGRYDGDDLHHISVVIDQYELAPPGVPVVASPRSGMVIRVTVWRDAIGAKLNEEPHQIIVIESTSGKTLFGSGLTQSKEQQVESLARSAAKQIELWFVKQMEAEGWFKGEDDATGEDATDVPAAEDA</sequence>
<reference evidence="3 4" key="1">
    <citation type="journal article" date="2015" name="Int. J. Syst. Evol. Microbiol.">
        <title>Aestuariivita atlantica sp. nov., isolated from deep sea sediment of the Atlantic Ocean.</title>
        <authorList>
            <person name="Li G."/>
            <person name="Lai Q."/>
            <person name="Du Y."/>
            <person name="Liu X."/>
            <person name="Sun F."/>
            <person name="Shao Z."/>
        </authorList>
    </citation>
    <scope>NUCLEOTIDE SEQUENCE [LARGE SCALE GENOMIC DNA]</scope>
    <source>
        <strain evidence="3 4">22II-S11-z3</strain>
    </source>
</reference>
<feature type="region of interest" description="Disordered" evidence="1">
    <location>
        <begin position="177"/>
        <end position="197"/>
    </location>
</feature>
<gene>
    <name evidence="3" type="ORF">ATO11_11995</name>
</gene>
<feature type="compositionally biased region" description="Acidic residues" evidence="1">
    <location>
        <begin position="182"/>
        <end position="197"/>
    </location>
</feature>
<evidence type="ECO:0000256" key="1">
    <source>
        <dbReference type="SAM" id="MobiDB-lite"/>
    </source>
</evidence>
<dbReference type="Proteomes" id="UP000036938">
    <property type="component" value="Unassembled WGS sequence"/>
</dbReference>
<name>A0A0L1JN91_9RHOB</name>
<evidence type="ECO:0000313" key="3">
    <source>
        <dbReference type="EMBL" id="KNG93177.1"/>
    </source>
</evidence>
<dbReference type="OrthoDB" id="7834608at2"/>
<dbReference type="RefSeq" id="WP_050531134.1">
    <property type="nucleotide sequence ID" value="NZ_AQQZ01000005.1"/>
</dbReference>
<evidence type="ECO:0008006" key="5">
    <source>
        <dbReference type="Google" id="ProtNLM"/>
    </source>
</evidence>
<organism evidence="3 4">
    <name type="scientific">Pseudaestuariivita atlantica</name>
    <dbReference type="NCBI Taxonomy" id="1317121"/>
    <lineage>
        <taxon>Bacteria</taxon>
        <taxon>Pseudomonadati</taxon>
        <taxon>Pseudomonadota</taxon>
        <taxon>Alphaproteobacteria</taxon>
        <taxon>Rhodobacterales</taxon>
        <taxon>Paracoccaceae</taxon>
        <taxon>Pseudaestuariivita</taxon>
    </lineage>
</organism>
<dbReference type="STRING" id="1317121.ATO11_11995"/>
<accession>A0A0L1JN91</accession>
<dbReference type="EMBL" id="AQQZ01000005">
    <property type="protein sequence ID" value="KNG93177.1"/>
    <property type="molecule type" value="Genomic_DNA"/>
</dbReference>
<dbReference type="PROSITE" id="PS51257">
    <property type="entry name" value="PROKAR_LIPOPROTEIN"/>
    <property type="match status" value="1"/>
</dbReference>
<keyword evidence="2" id="KW-0732">Signal</keyword>
<proteinExistence type="predicted"/>
<evidence type="ECO:0000313" key="4">
    <source>
        <dbReference type="Proteomes" id="UP000036938"/>
    </source>
</evidence>
<keyword evidence="4" id="KW-1185">Reference proteome</keyword>